<gene>
    <name evidence="2" type="ORF">CGI_10028832</name>
</gene>
<feature type="compositionally biased region" description="Basic and acidic residues" evidence="1">
    <location>
        <begin position="134"/>
        <end position="148"/>
    </location>
</feature>
<dbReference type="InParanoid" id="K1S631"/>
<evidence type="ECO:0000256" key="1">
    <source>
        <dbReference type="SAM" id="MobiDB-lite"/>
    </source>
</evidence>
<feature type="region of interest" description="Disordered" evidence="1">
    <location>
        <begin position="292"/>
        <end position="325"/>
    </location>
</feature>
<evidence type="ECO:0000313" key="2">
    <source>
        <dbReference type="EMBL" id="EKC42866.1"/>
    </source>
</evidence>
<feature type="region of interest" description="Disordered" evidence="1">
    <location>
        <begin position="111"/>
        <end position="166"/>
    </location>
</feature>
<protein>
    <submittedName>
        <fullName evidence="2">Uncharacterized protein</fullName>
    </submittedName>
</protein>
<dbReference type="AlphaFoldDB" id="K1S631"/>
<name>K1S631_MAGGI</name>
<organism evidence="2">
    <name type="scientific">Magallana gigas</name>
    <name type="common">Pacific oyster</name>
    <name type="synonym">Crassostrea gigas</name>
    <dbReference type="NCBI Taxonomy" id="29159"/>
    <lineage>
        <taxon>Eukaryota</taxon>
        <taxon>Metazoa</taxon>
        <taxon>Spiralia</taxon>
        <taxon>Lophotrochozoa</taxon>
        <taxon>Mollusca</taxon>
        <taxon>Bivalvia</taxon>
        <taxon>Autobranchia</taxon>
        <taxon>Pteriomorphia</taxon>
        <taxon>Ostreida</taxon>
        <taxon>Ostreoidea</taxon>
        <taxon>Ostreidae</taxon>
        <taxon>Magallana</taxon>
    </lineage>
</organism>
<dbReference type="EMBL" id="JH817099">
    <property type="protein sequence ID" value="EKC42866.1"/>
    <property type="molecule type" value="Genomic_DNA"/>
</dbReference>
<sequence length="325" mass="37390">MVSPTDVLTVKDIAFGPKTLNIVQPYLWTAFAVDFTAQAFGIFSENYKKFKDKQLNHPKNQGTQLLQKIEMDGKKFDKIFRISKQYIEIHRQRVQKTEEYLAKYGYQKPDIKPKEEEREEPVEDKESQCSGDQKTIDSRTTPKKERSPSRGPRTPKPEDFGLSSLTLSACKRPDKTQVFTYPDVSSHRSTKLDSVPDIFQHDGLQVTPGLLGGNYSSPCWKKDDKKFLVPKLQDSAFRKVDKENYDSSQSPIPRFKAMASGIGKEFQDITGIHRLPNTPELTTTKIFNPALRPFHYTPDQQRQPPKHRSNLTPDSPFFLKKYKID</sequence>
<accession>K1S631</accession>
<reference evidence="2" key="1">
    <citation type="journal article" date="2012" name="Nature">
        <title>The oyster genome reveals stress adaptation and complexity of shell formation.</title>
        <authorList>
            <person name="Zhang G."/>
            <person name="Fang X."/>
            <person name="Guo X."/>
            <person name="Li L."/>
            <person name="Luo R."/>
            <person name="Xu F."/>
            <person name="Yang P."/>
            <person name="Zhang L."/>
            <person name="Wang X."/>
            <person name="Qi H."/>
            <person name="Xiong Z."/>
            <person name="Que H."/>
            <person name="Xie Y."/>
            <person name="Holland P.W."/>
            <person name="Paps J."/>
            <person name="Zhu Y."/>
            <person name="Wu F."/>
            <person name="Chen Y."/>
            <person name="Wang J."/>
            <person name="Peng C."/>
            <person name="Meng J."/>
            <person name="Yang L."/>
            <person name="Liu J."/>
            <person name="Wen B."/>
            <person name="Zhang N."/>
            <person name="Huang Z."/>
            <person name="Zhu Q."/>
            <person name="Feng Y."/>
            <person name="Mount A."/>
            <person name="Hedgecock D."/>
            <person name="Xu Z."/>
            <person name="Liu Y."/>
            <person name="Domazet-Loso T."/>
            <person name="Du Y."/>
            <person name="Sun X."/>
            <person name="Zhang S."/>
            <person name="Liu B."/>
            <person name="Cheng P."/>
            <person name="Jiang X."/>
            <person name="Li J."/>
            <person name="Fan D."/>
            <person name="Wang W."/>
            <person name="Fu W."/>
            <person name="Wang T."/>
            <person name="Wang B."/>
            <person name="Zhang J."/>
            <person name="Peng Z."/>
            <person name="Li Y."/>
            <person name="Li N."/>
            <person name="Wang J."/>
            <person name="Chen M."/>
            <person name="He Y."/>
            <person name="Tan F."/>
            <person name="Song X."/>
            <person name="Zheng Q."/>
            <person name="Huang R."/>
            <person name="Yang H."/>
            <person name="Du X."/>
            <person name="Chen L."/>
            <person name="Yang M."/>
            <person name="Gaffney P.M."/>
            <person name="Wang S."/>
            <person name="Luo L."/>
            <person name="She Z."/>
            <person name="Ming Y."/>
            <person name="Huang W."/>
            <person name="Zhang S."/>
            <person name="Huang B."/>
            <person name="Zhang Y."/>
            <person name="Qu T."/>
            <person name="Ni P."/>
            <person name="Miao G."/>
            <person name="Wang J."/>
            <person name="Wang Q."/>
            <person name="Steinberg C.E."/>
            <person name="Wang H."/>
            <person name="Li N."/>
            <person name="Qian L."/>
            <person name="Zhang G."/>
            <person name="Li Y."/>
            <person name="Yang H."/>
            <person name="Liu X."/>
            <person name="Wang J."/>
            <person name="Yin Y."/>
            <person name="Wang J."/>
        </authorList>
    </citation>
    <scope>NUCLEOTIDE SEQUENCE [LARGE SCALE GENOMIC DNA]</scope>
    <source>
        <strain evidence="2">05x7-T-G4-1.051#20</strain>
    </source>
</reference>
<proteinExistence type="predicted"/>
<dbReference type="HOGENOM" id="CLU_855922_0_0_1"/>